<feature type="domain" description="Glycoside hydrolase family 2 catalytic" evidence="7">
    <location>
        <begin position="348"/>
        <end position="471"/>
    </location>
</feature>
<dbReference type="InterPro" id="IPR054593">
    <property type="entry name" value="Beta-mannosidase-like_N2"/>
</dbReference>
<dbReference type="Gene3D" id="2.60.120.260">
    <property type="entry name" value="Galactose-binding domain-like"/>
    <property type="match status" value="1"/>
</dbReference>
<dbReference type="SUPFAM" id="SSF51445">
    <property type="entry name" value="(Trans)glycosidases"/>
    <property type="match status" value="1"/>
</dbReference>
<dbReference type="InterPro" id="IPR017853">
    <property type="entry name" value="GH"/>
</dbReference>
<dbReference type="InterPro" id="IPR006102">
    <property type="entry name" value="Ig-like_GH2"/>
</dbReference>
<protein>
    <submittedName>
        <fullName evidence="9">Beta-galactosidase</fullName>
    </submittedName>
</protein>
<evidence type="ECO:0000313" key="10">
    <source>
        <dbReference type="Proteomes" id="UP000567885"/>
    </source>
</evidence>
<dbReference type="GO" id="GO:0004553">
    <property type="term" value="F:hydrolase activity, hydrolyzing O-glycosyl compounds"/>
    <property type="evidence" value="ECO:0007669"/>
    <property type="project" value="InterPro"/>
</dbReference>
<feature type="region of interest" description="Disordered" evidence="4">
    <location>
        <begin position="607"/>
        <end position="628"/>
    </location>
</feature>
<dbReference type="Pfam" id="PF00703">
    <property type="entry name" value="Glyco_hydro_2"/>
    <property type="match status" value="1"/>
</dbReference>
<dbReference type="InterPro" id="IPR036156">
    <property type="entry name" value="Beta-gal/glucu_dom_sf"/>
</dbReference>
<dbReference type="EMBL" id="JAAGWQ010000180">
    <property type="protein sequence ID" value="KAF5661379.1"/>
    <property type="molecule type" value="Genomic_DNA"/>
</dbReference>
<dbReference type="InterPro" id="IPR006103">
    <property type="entry name" value="Glyco_hydro_2_cat"/>
</dbReference>
<dbReference type="PANTHER" id="PTHR42732:SF2">
    <property type="entry name" value="BETA-MANNOSIDASE"/>
    <property type="match status" value="1"/>
</dbReference>
<accession>A0A8H5T2G9</accession>
<dbReference type="PANTHER" id="PTHR42732">
    <property type="entry name" value="BETA-GALACTOSIDASE"/>
    <property type="match status" value="1"/>
</dbReference>
<evidence type="ECO:0000259" key="6">
    <source>
        <dbReference type="Pfam" id="PF00703"/>
    </source>
</evidence>
<evidence type="ECO:0000313" key="9">
    <source>
        <dbReference type="EMBL" id="KAF5661379.1"/>
    </source>
</evidence>
<dbReference type="GO" id="GO:0005975">
    <property type="term" value="P:carbohydrate metabolic process"/>
    <property type="evidence" value="ECO:0007669"/>
    <property type="project" value="InterPro"/>
</dbReference>
<dbReference type="Pfam" id="PF02836">
    <property type="entry name" value="Glyco_hydro_2_C"/>
    <property type="match status" value="1"/>
</dbReference>
<evidence type="ECO:0000256" key="5">
    <source>
        <dbReference type="SAM" id="SignalP"/>
    </source>
</evidence>
<dbReference type="Pfam" id="PF22666">
    <property type="entry name" value="Glyco_hydro_2_N2"/>
    <property type="match status" value="1"/>
</dbReference>
<evidence type="ECO:0000256" key="3">
    <source>
        <dbReference type="ARBA" id="ARBA00023295"/>
    </source>
</evidence>
<dbReference type="Proteomes" id="UP000567885">
    <property type="component" value="Unassembled WGS sequence"/>
</dbReference>
<dbReference type="AlphaFoldDB" id="A0A8H5T2G9"/>
<comment type="similarity">
    <text evidence="1">Belongs to the glycosyl hydrolase 2 family.</text>
</comment>
<dbReference type="InterPro" id="IPR008979">
    <property type="entry name" value="Galactose-bd-like_sf"/>
</dbReference>
<dbReference type="SUPFAM" id="SSF49785">
    <property type="entry name" value="Galactose-binding domain-like"/>
    <property type="match status" value="1"/>
</dbReference>
<dbReference type="SUPFAM" id="SSF49303">
    <property type="entry name" value="beta-Galactosidase/glucuronidase domain"/>
    <property type="match status" value="1"/>
</dbReference>
<feature type="signal peptide" evidence="5">
    <location>
        <begin position="1"/>
        <end position="23"/>
    </location>
</feature>
<sequence length="820" mass="91288">MFWSKIASFAGLCFLFALDQASAQTKYEVQKPPLDTDWTSKVGINPWPEHPRPLLKREAWKSLNGIWTWRGKGDLGNPPEEGPLDREVLVPACIESALSGLQILDEREFWYQRSFEVSDDWKDLTLLLHFEAVDYKSTVFVNGKEKTTHIGGYDRFTIDITDDVKFDESNELLVFVNDPTDDQVIPLGKQTLRPSHIFYRSCSGIWQQVWLEAVPKDYITDLDLSAGADGEVSVTVHTSEKSGKSANVVIKGADGASLASHNGTTDKEFTFTAQSPKLWWPDSPTLYNLTVTLGSGDKVHSYTGFRTISKGKVENVTRPLLNGEFVFQFGTLDQGFWPDGLYTPPNREAMISDLELLKKLGFNMVRKHIKYEPHLFYQACDQLGLLVIQDMPSLPADGNRKPNDAEQAEFRRQLEILVDQHKSYPSIVIYNESWGQKDGEPEKDLTELVRKLDKSRLINSVSGWNDHGFGDFHDNHNYAAPQCGTPFYSQPKTPYDPERIGIAGEYGGIGHNVSIEHLWNVKQAIDSIPETYEINKDLDSYNYRSGVLFRDIREQTQRFACSGAVYTQTSDVEGEVNGLITYDRRFVRPDVEKWQCEIASVYEAAASRASEKSTSRNDPSGSGKEMADDWQIVTEEDGQLSEHFEKLEKPGTEGEKDASKPPTEKSVVEDEGDATDGKWADMQPQNGGVYSHGEVKAPSYPSFTGNCCVSLSGNTLGHLALVNPAPITALAVAALAAFAPIAEAKNCKKGLSYCGYVLLRRGNYYNQIDAALKNAGQSTSNNHVNDSLFYCRGGNNGDISFTQYCGKGCKDGGDGNNDKC</sequence>
<keyword evidence="3" id="KW-0326">Glycosidase</keyword>
<name>A0A8H5T2G9_FUSHE</name>
<evidence type="ECO:0000259" key="7">
    <source>
        <dbReference type="Pfam" id="PF02836"/>
    </source>
</evidence>
<evidence type="ECO:0000256" key="4">
    <source>
        <dbReference type="SAM" id="MobiDB-lite"/>
    </source>
</evidence>
<dbReference type="Gene3D" id="2.60.40.10">
    <property type="entry name" value="Immunoglobulins"/>
    <property type="match status" value="1"/>
</dbReference>
<feature type="compositionally biased region" description="Basic and acidic residues" evidence="4">
    <location>
        <begin position="645"/>
        <end position="668"/>
    </location>
</feature>
<dbReference type="InterPro" id="IPR013783">
    <property type="entry name" value="Ig-like_fold"/>
</dbReference>
<feature type="domain" description="Glycoside hydrolase family 2 immunoglobulin-like beta-sandwich" evidence="6">
    <location>
        <begin position="219"/>
        <end position="306"/>
    </location>
</feature>
<comment type="caution">
    <text evidence="9">The sequence shown here is derived from an EMBL/GenBank/DDBJ whole genome shotgun (WGS) entry which is preliminary data.</text>
</comment>
<keyword evidence="10" id="KW-1185">Reference proteome</keyword>
<keyword evidence="5" id="KW-0732">Signal</keyword>
<reference evidence="9 10" key="1">
    <citation type="submission" date="2020-05" db="EMBL/GenBank/DDBJ databases">
        <title>Identification and distribution of gene clusters putatively required for synthesis of sphingolipid metabolism inhibitors in phylogenetically diverse species of the filamentous fungus Fusarium.</title>
        <authorList>
            <person name="Kim H.-S."/>
            <person name="Busman M."/>
            <person name="Brown D.W."/>
            <person name="Divon H."/>
            <person name="Uhlig S."/>
            <person name="Proctor R.H."/>
        </authorList>
    </citation>
    <scope>NUCLEOTIDE SEQUENCE [LARGE SCALE GENOMIC DNA]</scope>
    <source>
        <strain evidence="9 10">NRRL 20693</strain>
    </source>
</reference>
<feature type="domain" description="Beta-mannosidase-like galactose-binding" evidence="8">
    <location>
        <begin position="100"/>
        <end position="179"/>
    </location>
</feature>
<dbReference type="Gene3D" id="3.20.20.80">
    <property type="entry name" value="Glycosidases"/>
    <property type="match status" value="1"/>
</dbReference>
<evidence type="ECO:0000259" key="8">
    <source>
        <dbReference type="Pfam" id="PF22666"/>
    </source>
</evidence>
<dbReference type="OrthoDB" id="408320at2759"/>
<dbReference type="InterPro" id="IPR051913">
    <property type="entry name" value="GH2_Domain-Containing"/>
</dbReference>
<organism evidence="9 10">
    <name type="scientific">Fusarium heterosporum</name>
    <dbReference type="NCBI Taxonomy" id="42747"/>
    <lineage>
        <taxon>Eukaryota</taxon>
        <taxon>Fungi</taxon>
        <taxon>Dikarya</taxon>
        <taxon>Ascomycota</taxon>
        <taxon>Pezizomycotina</taxon>
        <taxon>Sordariomycetes</taxon>
        <taxon>Hypocreomycetidae</taxon>
        <taxon>Hypocreales</taxon>
        <taxon>Nectriaceae</taxon>
        <taxon>Fusarium</taxon>
        <taxon>Fusarium heterosporum species complex</taxon>
    </lineage>
</organism>
<evidence type="ECO:0000256" key="1">
    <source>
        <dbReference type="ARBA" id="ARBA00007401"/>
    </source>
</evidence>
<keyword evidence="2" id="KW-0378">Hydrolase</keyword>
<gene>
    <name evidence="9" type="ORF">FHETE_8441</name>
</gene>
<feature type="region of interest" description="Disordered" evidence="4">
    <location>
        <begin position="645"/>
        <end position="693"/>
    </location>
</feature>
<feature type="chain" id="PRO_5034801396" evidence="5">
    <location>
        <begin position="24"/>
        <end position="820"/>
    </location>
</feature>
<evidence type="ECO:0000256" key="2">
    <source>
        <dbReference type="ARBA" id="ARBA00022801"/>
    </source>
</evidence>
<proteinExistence type="inferred from homology"/>